<organism evidence="2 3">
    <name type="scientific">Marinoscillum furvescens DSM 4134</name>
    <dbReference type="NCBI Taxonomy" id="1122208"/>
    <lineage>
        <taxon>Bacteria</taxon>
        <taxon>Pseudomonadati</taxon>
        <taxon>Bacteroidota</taxon>
        <taxon>Cytophagia</taxon>
        <taxon>Cytophagales</taxon>
        <taxon>Reichenbachiellaceae</taxon>
        <taxon>Marinoscillum</taxon>
    </lineage>
</organism>
<protein>
    <submittedName>
        <fullName evidence="2">Uncharacterized protein</fullName>
    </submittedName>
</protein>
<dbReference type="AlphaFoldDB" id="A0A3D9LA21"/>
<accession>A0A3D9LA21</accession>
<sequence>MQYVNLPQKNARATQKTDKQSHVEKIALATK</sequence>
<reference evidence="2 3" key="1">
    <citation type="submission" date="2018-07" db="EMBL/GenBank/DDBJ databases">
        <title>Genomic Encyclopedia of Type Strains, Phase IV (KMG-IV): sequencing the most valuable type-strain genomes for metagenomic binning, comparative biology and taxonomic classification.</title>
        <authorList>
            <person name="Goeker M."/>
        </authorList>
    </citation>
    <scope>NUCLEOTIDE SEQUENCE [LARGE SCALE GENOMIC DNA]</scope>
    <source>
        <strain evidence="2 3">DSM 4134</strain>
    </source>
</reference>
<gene>
    <name evidence="2" type="ORF">C7460_102123</name>
</gene>
<comment type="caution">
    <text evidence="2">The sequence shown here is derived from an EMBL/GenBank/DDBJ whole genome shotgun (WGS) entry which is preliminary data.</text>
</comment>
<feature type="region of interest" description="Disordered" evidence="1">
    <location>
        <begin position="1"/>
        <end position="31"/>
    </location>
</feature>
<feature type="compositionally biased region" description="Polar residues" evidence="1">
    <location>
        <begin position="1"/>
        <end position="14"/>
    </location>
</feature>
<name>A0A3D9LA21_MARFU</name>
<evidence type="ECO:0000256" key="1">
    <source>
        <dbReference type="SAM" id="MobiDB-lite"/>
    </source>
</evidence>
<feature type="compositionally biased region" description="Basic and acidic residues" evidence="1">
    <location>
        <begin position="15"/>
        <end position="25"/>
    </location>
</feature>
<dbReference type="EMBL" id="QREG01000002">
    <property type="protein sequence ID" value="REE02103.1"/>
    <property type="molecule type" value="Genomic_DNA"/>
</dbReference>
<evidence type="ECO:0000313" key="3">
    <source>
        <dbReference type="Proteomes" id="UP000256779"/>
    </source>
</evidence>
<evidence type="ECO:0000313" key="2">
    <source>
        <dbReference type="EMBL" id="REE02103.1"/>
    </source>
</evidence>
<keyword evidence="3" id="KW-1185">Reference proteome</keyword>
<proteinExistence type="predicted"/>
<dbReference type="Proteomes" id="UP000256779">
    <property type="component" value="Unassembled WGS sequence"/>
</dbReference>